<dbReference type="InterPro" id="IPR006073">
    <property type="entry name" value="GTP-bd"/>
</dbReference>
<name>A0A7X7R7N9_9RHOO</name>
<dbReference type="Proteomes" id="UP000536534">
    <property type="component" value="Unassembled WGS sequence"/>
</dbReference>
<reference evidence="2 3" key="1">
    <citation type="journal article" date="2020" name="Biotechnol. Biofuels">
        <title>New insights from the biogas microbiome by comprehensive genome-resolved metagenomics of nearly 1600 species originating from multiple anaerobic digesters.</title>
        <authorList>
            <person name="Campanaro S."/>
            <person name="Treu L."/>
            <person name="Rodriguez-R L.M."/>
            <person name="Kovalovszki A."/>
            <person name="Ziels R.M."/>
            <person name="Maus I."/>
            <person name="Zhu X."/>
            <person name="Kougias P.G."/>
            <person name="Basile A."/>
            <person name="Luo G."/>
            <person name="Schluter A."/>
            <person name="Konstantinidis K.T."/>
            <person name="Angelidaki I."/>
        </authorList>
    </citation>
    <scope>NUCLEOTIDE SEQUENCE [LARGE SCALE GENOMIC DNA]</scope>
    <source>
        <strain evidence="2">AS06rmzACSIP_256</strain>
    </source>
</reference>
<organism evidence="2 3">
    <name type="scientific">Thauera phenolivorans</name>
    <dbReference type="NCBI Taxonomy" id="1792543"/>
    <lineage>
        <taxon>Bacteria</taxon>
        <taxon>Pseudomonadati</taxon>
        <taxon>Pseudomonadota</taxon>
        <taxon>Betaproteobacteria</taxon>
        <taxon>Rhodocyclales</taxon>
        <taxon>Zoogloeaceae</taxon>
        <taxon>Thauera</taxon>
    </lineage>
</organism>
<dbReference type="Pfam" id="PF11981">
    <property type="entry name" value="DUF3482"/>
    <property type="match status" value="1"/>
</dbReference>
<dbReference type="PANTHER" id="PTHR42714">
    <property type="entry name" value="TRNA MODIFICATION GTPASE GTPBP3"/>
    <property type="match status" value="1"/>
</dbReference>
<dbReference type="InterPro" id="IPR027417">
    <property type="entry name" value="P-loop_NTPase"/>
</dbReference>
<gene>
    <name evidence="2" type="ORF">GX576_03795</name>
</gene>
<comment type="caution">
    <text evidence="2">The sequence shown here is derived from an EMBL/GenBank/DDBJ whole genome shotgun (WGS) entry which is preliminary data.</text>
</comment>
<evidence type="ECO:0000313" key="3">
    <source>
        <dbReference type="Proteomes" id="UP000536534"/>
    </source>
</evidence>
<sequence>MNDILRVAVVGHTNTGKTSLLRTLARDAGFGEVSDSAGTTRHVEGLRLMADGSAAVELYDTPGMEDAIALLEFVEGLVEPGERVDGPERVSRFLDTLQAGARFEQEAKVLRQMLASDAALYVVDARDPVLPKHRDELALLADCGRPLLPVLNFIASPEARADEWRAALARLGLHAVVVFDTVAPALDGERQLFDTLATLIHAHRPALERLNAARAREAGERRDAARRLVAELLVELAARRDRVEGDSEHALRAAVERMREAARVREQACVDALLRLYRFRPDDARTEALPLSDGRWEDDLFNPETLREMGVRLSSGMAAGAAAGVGIDLMTGGLTLGAAAALGALAGGLWQTFGHYGERLAAKLRGQRELTVDDAILRVVALRQRRLLAALEGRGHAAMAPIELGDDDVSVGTDAATRRWREGRLPAALAKARAHPEWARAGDDGDREEAVAELAEALATH</sequence>
<feature type="domain" description="G" evidence="1">
    <location>
        <begin position="6"/>
        <end position="152"/>
    </location>
</feature>
<dbReference type="RefSeq" id="WP_068809157.1">
    <property type="nucleotide sequence ID" value="NZ_MBFM01000005.1"/>
</dbReference>
<dbReference type="GO" id="GO:0005829">
    <property type="term" value="C:cytosol"/>
    <property type="evidence" value="ECO:0007669"/>
    <property type="project" value="TreeGrafter"/>
</dbReference>
<dbReference type="EMBL" id="JAAYYV010000099">
    <property type="protein sequence ID" value="NLF53518.1"/>
    <property type="molecule type" value="Genomic_DNA"/>
</dbReference>
<dbReference type="InterPro" id="IPR021871">
    <property type="entry name" value="DUF3482"/>
</dbReference>
<dbReference type="CDD" id="cd00882">
    <property type="entry name" value="Ras_like_GTPase"/>
    <property type="match status" value="1"/>
</dbReference>
<evidence type="ECO:0000313" key="2">
    <source>
        <dbReference type="EMBL" id="NLF53518.1"/>
    </source>
</evidence>
<dbReference type="Gene3D" id="3.40.50.300">
    <property type="entry name" value="P-loop containing nucleotide triphosphate hydrolases"/>
    <property type="match status" value="1"/>
</dbReference>
<dbReference type="PANTHER" id="PTHR42714:SF7">
    <property type="entry name" value="G DOMAIN-CONTAINING PROTEIN"/>
    <property type="match status" value="1"/>
</dbReference>
<dbReference type="SUPFAM" id="SSF52540">
    <property type="entry name" value="P-loop containing nucleoside triphosphate hydrolases"/>
    <property type="match status" value="1"/>
</dbReference>
<accession>A0A7X7R7N9</accession>
<protein>
    <submittedName>
        <fullName evidence="2">GTPase/DUF3482 domain-containing protein</fullName>
    </submittedName>
</protein>
<dbReference type="OrthoDB" id="5406017at2"/>
<proteinExistence type="predicted"/>
<dbReference type="AlphaFoldDB" id="A0A7X7R7N9"/>
<dbReference type="Pfam" id="PF01926">
    <property type="entry name" value="MMR_HSR1"/>
    <property type="match status" value="1"/>
</dbReference>
<evidence type="ECO:0000259" key="1">
    <source>
        <dbReference type="Pfam" id="PF01926"/>
    </source>
</evidence>
<dbReference type="GO" id="GO:0005525">
    <property type="term" value="F:GTP binding"/>
    <property type="evidence" value="ECO:0007669"/>
    <property type="project" value="InterPro"/>
</dbReference>
<dbReference type="GO" id="GO:0030488">
    <property type="term" value="P:tRNA methylation"/>
    <property type="evidence" value="ECO:0007669"/>
    <property type="project" value="TreeGrafter"/>
</dbReference>
<dbReference type="GO" id="GO:0002098">
    <property type="term" value="P:tRNA wobble uridine modification"/>
    <property type="evidence" value="ECO:0007669"/>
    <property type="project" value="TreeGrafter"/>
</dbReference>